<dbReference type="PROSITE" id="PS00633">
    <property type="entry name" value="BROMODOMAIN_1"/>
    <property type="match status" value="5"/>
</dbReference>
<feature type="domain" description="Bromo" evidence="16">
    <location>
        <begin position="553"/>
        <end position="623"/>
    </location>
</feature>
<dbReference type="Antibodypedia" id="2905">
    <property type="antibodies" value="196 antibodies from 30 providers"/>
</dbReference>
<dbReference type="InterPro" id="IPR043151">
    <property type="entry name" value="BAH_sf"/>
</dbReference>
<evidence type="ECO:0000259" key="17">
    <source>
        <dbReference type="PROSITE" id="PS50118"/>
    </source>
</evidence>
<comment type="subunit">
    <text evidence="10">Component of the SWI/SNF-B (PBAF) chromatin remodeling complex, at least composed of SMARCA4/BRG1, SMARCB1/BAF47/SNF5, ACTL6A/BAF53A or ACTL6B/BAF53B, SMARCE1/BAF57, SMARCD1/BAF60A, SMARCD2/BAF60B, perhaps SMARCD3/BAF60C, SMARCC1/BAF155, SMARCC2/BAF170, PBRM1/BAF180, ARID2/BAF200 and actin. Interacts with PHF10/BAF45A. Interacts with acetylated 'Lys-14' of histone H3 (H3K14ac), and may also interact with other acetylated or methylated Lys residues on histone H3.</text>
</comment>
<reference evidence="19 21" key="7">
    <citation type="journal article" date="2011" name="PLoS Biol.">
        <title>Modernizing reference genome assemblies.</title>
        <authorList>
            <person name="Church D.M."/>
            <person name="Schneider V.A."/>
            <person name="Graves T."/>
            <person name="Auger K."/>
            <person name="Cunningham F."/>
            <person name="Bouk N."/>
            <person name="Chen H.C."/>
            <person name="Agarwala R."/>
            <person name="McLaren W.M."/>
            <person name="Ritchie G.R."/>
            <person name="Albracht D."/>
            <person name="Kremitzki M."/>
            <person name="Rock S."/>
            <person name="Kotkiewicz H."/>
            <person name="Kremitzki C."/>
            <person name="Wollam A."/>
            <person name="Trani L."/>
            <person name="Fulton L."/>
            <person name="Fulton R."/>
            <person name="Matthews L."/>
            <person name="Whitehead S."/>
            <person name="Chow W."/>
            <person name="Torrance J."/>
            <person name="Dunn M."/>
            <person name="Harden G."/>
            <person name="Threadgold G."/>
            <person name="Wood J."/>
            <person name="Collins J."/>
            <person name="Heath P."/>
            <person name="Griffiths G."/>
            <person name="Pelan S."/>
            <person name="Grafham D."/>
            <person name="Eichler E.E."/>
            <person name="Weinstock G."/>
            <person name="Mardis E.R."/>
            <person name="Wilson R.K."/>
            <person name="Howe K."/>
            <person name="Flicek P."/>
            <person name="Hubbard T."/>
        </authorList>
    </citation>
    <scope>NUCLEOTIDE SEQUENCE [LARGE SCALE GENOMIC DNA]</scope>
    <source>
        <strain evidence="19 21">C57BL/6J</strain>
    </source>
</reference>
<evidence type="ECO:0000256" key="12">
    <source>
        <dbReference type="ARBA" id="ARBA00076961"/>
    </source>
</evidence>
<reference evidence="29" key="8">
    <citation type="journal article" date="2013" name="Mol. Cell">
        <title>SIRT5-mediated lysine desuccinylation impacts diverse metabolic pathways.</title>
        <authorList>
            <person name="Park J."/>
            <person name="Chen Y."/>
            <person name="Tishkoff D.X."/>
            <person name="Peng C."/>
            <person name="Tan M."/>
            <person name="Dai L."/>
            <person name="Xie Z."/>
            <person name="Zhang Y."/>
            <person name="Zwaans B.M."/>
            <person name="Skinner M.E."/>
            <person name="Lombard D.B."/>
            <person name="Zhao Y."/>
        </authorList>
    </citation>
    <scope>IDENTIFICATION BY MASS SPECTROMETRY [LARGE SCALE ANALYSIS]</scope>
</reference>
<dbReference type="PANTHER" id="PTHR16062:SF19">
    <property type="entry name" value="PROTEIN POLYBROMO-1"/>
    <property type="match status" value="1"/>
</dbReference>
<evidence type="ECO:0007829" key="24">
    <source>
        <dbReference type="PubMed" id="17242355"/>
    </source>
</evidence>
<feature type="DNA-binding region" description="HMG box" evidence="14">
    <location>
        <begin position="1394"/>
        <end position="1462"/>
    </location>
</feature>
<dbReference type="MGI" id="MGI:1923998">
    <property type="gene designation" value="Pbrm1"/>
</dbReference>
<dbReference type="SMART" id="SM00297">
    <property type="entry name" value="BROMO"/>
    <property type="match status" value="6"/>
</dbReference>
<dbReference type="FunFam" id="2.30.30.490:FF:000003">
    <property type="entry name" value="protein polybromo-1 isoform X3"/>
    <property type="match status" value="1"/>
</dbReference>
<feature type="region of interest" description="Disordered" evidence="15">
    <location>
        <begin position="916"/>
        <end position="957"/>
    </location>
</feature>
<feature type="domain" description="Bromo" evidence="16">
    <location>
        <begin position="64"/>
        <end position="134"/>
    </location>
</feature>
<evidence type="ECO:0000256" key="15">
    <source>
        <dbReference type="SAM" id="MobiDB-lite"/>
    </source>
</evidence>
<dbReference type="OMA" id="WQFYETL"/>
<dbReference type="Ensembl" id="ENSMUST00000112098.11">
    <property type="protein sequence ID" value="ENSMUSP00000107727.4"/>
    <property type="gene ID" value="ENSMUSG00000042323.18"/>
</dbReference>
<feature type="region of interest" description="Disordered" evidence="15">
    <location>
        <begin position="1369"/>
        <end position="1393"/>
    </location>
</feature>
<dbReference type="RefSeq" id="NP_001074720.1">
    <property type="nucleotide sequence ID" value="NM_001081251.1"/>
</dbReference>
<reference evidence="24" key="2">
    <citation type="journal article" date="2007" name="Proc. Natl. Acad. Sci. U.S.A.">
        <title>Large-scale phosphorylation analysis of mouse liver.</title>
        <authorList>
            <person name="Villen J."/>
            <person name="Beausoleil S.A."/>
            <person name="Gerber S.A."/>
            <person name="Gygi S.P."/>
        </authorList>
    </citation>
    <scope>IDENTIFICATION BY MASS SPECTROMETRY [LARGE SCALE ANALYSIS]</scope>
</reference>
<evidence type="ECO:0007829" key="27">
    <source>
        <dbReference type="PubMed" id="19144319"/>
    </source>
</evidence>
<dbReference type="CDD" id="cd05518">
    <property type="entry name" value="Bromo_polybromo_IV"/>
    <property type="match status" value="1"/>
</dbReference>
<evidence type="ECO:0000256" key="9">
    <source>
        <dbReference type="ARBA" id="ARBA00056318"/>
    </source>
</evidence>
<reference evidence="19 21" key="5">
    <citation type="journal article" date="2009" name="PLoS Biol.">
        <title>Lineage-specific biology revealed by a finished genome assembly of the mouse.</title>
        <authorList>
            <consortium name="Mouse Genome Sequencing Consortium"/>
            <person name="Church D.M."/>
            <person name="Goodstadt L."/>
            <person name="Hillier L.W."/>
            <person name="Zody M.C."/>
            <person name="Goldstein S."/>
            <person name="She X."/>
            <person name="Bult C.J."/>
            <person name="Agarwala R."/>
            <person name="Cherry J.L."/>
            <person name="DiCuccio M."/>
            <person name="Hlavina W."/>
            <person name="Kapustin Y."/>
            <person name="Meric P."/>
            <person name="Maglott D."/>
            <person name="Birtle Z."/>
            <person name="Marques A.C."/>
            <person name="Graves T."/>
            <person name="Zhou S."/>
            <person name="Teague B."/>
            <person name="Potamousis K."/>
            <person name="Churas C."/>
            <person name="Place M."/>
            <person name="Herschleb J."/>
            <person name="Runnheim R."/>
            <person name="Forrest D."/>
            <person name="Amos-Landgraf J."/>
            <person name="Schwartz D.C."/>
            <person name="Cheng Z."/>
            <person name="Lindblad-Toh K."/>
            <person name="Eichler E.E."/>
            <person name="Ponting C.P."/>
        </authorList>
    </citation>
    <scope>NUCLEOTIDE SEQUENCE [LARGE SCALE GENOMIC DNA]</scope>
    <source>
        <strain evidence="19 21">C57BL/6J</strain>
    </source>
</reference>
<dbReference type="InterPro" id="IPR018359">
    <property type="entry name" value="Bromodomain_CS"/>
</dbReference>
<dbReference type="FunFam" id="1.20.920.10:FF:000013">
    <property type="entry name" value="Protein polybromo-1 isoform 1"/>
    <property type="match status" value="1"/>
</dbReference>
<evidence type="ECO:0007829" key="23">
    <source>
        <dbReference type="ProteomicsDB" id="F8VQD1"/>
    </source>
</evidence>
<sequence length="1704" mass="194715">MGSKRRRATSPSSSVSGDFDDGHHSVPTPGPSRKRRRLSNLPTVDPIAVCHELYNTIRDYKDEQGRLLCELFIRAPKRRNQPDYYEVVSQPIDLMKIQQKLKMEEYDDVNLLTADFQLLFNNAKAYYKPDSPEYKAACKLWDLYLRTRNEFVQKGEADDEDDDEDGQDNQGTLADGSSPGYLKEILEQLLEAIVVATNPSGRLISELFQKLPSKVQYPDYYAIIKEPIDLKTIAQRIQNGSYKSIHAMAKDIDLLAKNAKTYNEPGSQVFKDANSIKKIFYMKKAEIEHHEMTKSSLRIRTASNLAAARLTGPSHNKSSLGEERNPTSKYYRNKRAVQGGRLSAITMALQYGSESEEDAALAAARYEEGESEAESITSFMDVSNPFHQLYDTVRSCRNHQGQLIAEPFFHLPSKKKYPDYYQQIKMPISLQQIRTKLKNQEYETLDHLECDLNLMFENAKRYNVPNSAIYKRVLKLQQVMQAKKKELARRDDIEDGDSMISSATSDTGSAKRKRNTHDSEMLGLRRLSSKKNIRKQRMKILFNVVLEAREPGSGRRLCDLFMVKPSKKDYPDYYKIILEPMDLKIIEHNIRNDKYAGEEGMMEDMKLMFRNARHYNEEGSQVYNDAHILEKLLKDKRKELGPLPDDDDMASPKLKLSRKSGVSPKKSKYMTPMQQKLNEVYEAVKNYTDKRGRRLSAIFLRLPSRSELPDYYLTIKKPMDMEKIRSHMMANKYQDIDSMVEDFVMMFNNACTYNEPESLIYKDALVLHKVLLETRRDLEGDEDSHVPNVTLLIQELIHNLFVSVMSHQDDEGRCYSDSLAEIPAVDPNSPNKPPLTFDIIRKNVESNRYRRLDLFQEHMFEVLERARRMNRTDSEIYEDAVELQQFFIRIRDELCKNGEILLSPALSYTTKHLHNDVEKEKKEKLPKEIEEDKLKREEEKREAEKSEDSSGTTGLSGLHRTYSQDCSFKNSMYHVGDYVYVEPAEANLQPHIVCIERLWEDSAGEKWLYGCWFYRPNETFHLATRKFLEKEVFKSDYYNKVPVSKILGKCVVMFVKEYFKLCPENFRDEDVFVCESRYSAKTKSFKKIKLWTMPISSVRFVPRDVPLPVVRVASVFANADKGDDEKNTDNSDDNRAEDNFNLEKEKEDVPVEMSNGEPGCHYFEQLRYNDMWLKVGDCVFIKSHGLVRPRVGRIEKVWVRDGAAYFYGPIFIHPEETEHEPTKMFYKKEVFLSNLEETCPMSCILGKCAVLSFKDFLSCRPTEIPENDILLCESRYNESDKQMKKFKGLKRFSLSAKVVDDEIYYFRKPIIPQKEPSPLLEKKIQLLEAKFAELEGGDDDIEEMGEEDSEVIEAPSLPQLQTPLANELDLMPYTPPQSTPKSAKGSAKKESSKRKINMSGYILFSSEMRAVIKAQHPDYSFGELSRLVGTEWRNLETAKKAEYEERAAKVAEQQERERAAQQQQPSASPRAGTPVGALMGVVPPPTPMGMLNQQLTPVAGMMGGYPPGLPPLQGPVDGLVSMGSMQPLHPGGPPPHHLPPGVPGLPGIPPPGVMNQGVAPMVGTPAPGGSPYGQQVGVLGPPGQQAPPPYPGPHPAGPPVIQQPTTPMFVAPPPKTQRLLHSEAYLKYIEGLSAESNSISKWDQTLAARRRDVHLSKEQESRLPSHWLKSKGAHTTMADALWRLRDLMLRDTLNIRQAYNLENV</sequence>
<dbReference type="KEGG" id="mmu:66923"/>
<dbReference type="FunFam" id="1.20.920.10:FF:000010">
    <property type="entry name" value="protein polybromo-1 isoform X3"/>
    <property type="match status" value="1"/>
</dbReference>
<keyword evidence="21" id="KW-1185">Reference proteome</keyword>
<dbReference type="FunFam" id="1.20.920.10:FF:000015">
    <property type="entry name" value="protein polybromo-1 isoform X3"/>
    <property type="match status" value="1"/>
</dbReference>
<dbReference type="DNASU" id="66923"/>
<reference evidence="19" key="10">
    <citation type="submission" date="2025-09" db="UniProtKB">
        <authorList>
            <consortium name="Ensembl"/>
        </authorList>
    </citation>
    <scope>IDENTIFICATION</scope>
    <source>
        <strain evidence="19">C57BL/6J</strain>
    </source>
</reference>
<dbReference type="CDD" id="cd05526">
    <property type="entry name" value="Bromo_polybromo_VI"/>
    <property type="match status" value="1"/>
</dbReference>
<keyword evidence="6 14" id="KW-0238">DNA-binding</keyword>
<dbReference type="SUPFAM" id="SSF47095">
    <property type="entry name" value="HMG-box"/>
    <property type="match status" value="1"/>
</dbReference>
<evidence type="ECO:0000256" key="2">
    <source>
        <dbReference type="ARBA" id="ARBA00022737"/>
    </source>
</evidence>
<keyword evidence="2" id="KW-0677">Repeat</keyword>
<evidence type="ECO:0000313" key="21">
    <source>
        <dbReference type="Proteomes" id="UP000000589"/>
    </source>
</evidence>
<dbReference type="PROSITE" id="PS51038">
    <property type="entry name" value="BAH"/>
    <property type="match status" value="2"/>
</dbReference>
<feature type="region of interest" description="Disordered" evidence="15">
    <location>
        <begin position="155"/>
        <end position="179"/>
    </location>
</feature>
<feature type="domain" description="Bromo" evidence="16">
    <location>
        <begin position="832"/>
        <end position="877"/>
    </location>
</feature>
<feature type="domain" description="BAH" evidence="18">
    <location>
        <begin position="1171"/>
        <end position="1287"/>
    </location>
</feature>
<dbReference type="SMR" id="F8VQD1"/>
<feature type="region of interest" description="Disordered" evidence="15">
    <location>
        <begin position="1121"/>
        <end position="1144"/>
    </location>
</feature>
<evidence type="ECO:0007829" key="29">
    <source>
        <dbReference type="PubMed" id="23806337"/>
    </source>
</evidence>
<dbReference type="Pfam" id="PF01426">
    <property type="entry name" value="BAH"/>
    <property type="match status" value="2"/>
</dbReference>
<dbReference type="ExpressionAtlas" id="F8VQD1">
    <property type="expression patterns" value="baseline and differential"/>
</dbReference>
<dbReference type="InterPro" id="IPR036427">
    <property type="entry name" value="Bromodomain-like_sf"/>
</dbReference>
<dbReference type="Pfam" id="PF00505">
    <property type="entry name" value="HMG_box"/>
    <property type="match status" value="1"/>
</dbReference>
<dbReference type="FunFam" id="1.20.920.10:FF:000006">
    <property type="entry name" value="protein polybromo-1 isoform X1"/>
    <property type="match status" value="1"/>
</dbReference>
<dbReference type="GO" id="GO:0060999">
    <property type="term" value="P:positive regulation of dendritic spine development"/>
    <property type="evidence" value="ECO:0007669"/>
    <property type="project" value="Ensembl"/>
</dbReference>
<dbReference type="PRINTS" id="PR00503">
    <property type="entry name" value="BROMODOMAIN"/>
</dbReference>
<evidence type="ECO:0000259" key="16">
    <source>
        <dbReference type="PROSITE" id="PS50014"/>
    </source>
</evidence>
<dbReference type="GO" id="GO:0006338">
    <property type="term" value="P:chromatin remodeling"/>
    <property type="evidence" value="ECO:0007669"/>
    <property type="project" value="InterPro"/>
</dbReference>
<dbReference type="PhylomeDB" id="F8VQD1"/>
<dbReference type="Gene3D" id="1.20.920.10">
    <property type="entry name" value="Bromodomain-like"/>
    <property type="match status" value="6"/>
</dbReference>
<gene>
    <name evidence="19 20" type="primary">Pbrm1</name>
</gene>
<dbReference type="GeneTree" id="ENSGT00390000003017"/>
<dbReference type="InterPro" id="IPR037968">
    <property type="entry name" value="PBRM1_BD5"/>
</dbReference>
<dbReference type="InterPro" id="IPR036910">
    <property type="entry name" value="HMG_box_dom_sf"/>
</dbReference>
<evidence type="ECO:0000256" key="11">
    <source>
        <dbReference type="ARBA" id="ARBA00069785"/>
    </source>
</evidence>
<evidence type="ECO:0000256" key="6">
    <source>
        <dbReference type="ARBA" id="ARBA00023125"/>
    </source>
</evidence>
<evidence type="ECO:0000256" key="8">
    <source>
        <dbReference type="ARBA" id="ARBA00023242"/>
    </source>
</evidence>
<feature type="compositionally biased region" description="Basic and acidic residues" evidence="15">
    <location>
        <begin position="1446"/>
        <end position="1459"/>
    </location>
</feature>
<feature type="region of interest" description="Disordered" evidence="15">
    <location>
        <begin position="640"/>
        <end position="668"/>
    </location>
</feature>
<dbReference type="Pfam" id="PF00439">
    <property type="entry name" value="Bromodomain"/>
    <property type="match status" value="6"/>
</dbReference>
<dbReference type="BioGRID-ORCS" id="66923">
    <property type="hits" value="7 hits in 53 CRISPR screens"/>
</dbReference>
<feature type="domain" description="Bromo" evidence="16">
    <location>
        <begin position="691"/>
        <end position="761"/>
    </location>
</feature>
<evidence type="ECO:0007829" key="26">
    <source>
        <dbReference type="PubMed" id="19131326"/>
    </source>
</evidence>
<dbReference type="InterPro" id="IPR001025">
    <property type="entry name" value="BAH_dom"/>
</dbReference>
<reference evidence="25" key="1">
    <citation type="journal article" date="2007" name="J. Immunol.">
        <title>Quantitative time-resolved phosphoproteomic analysis of mast cell signaling.</title>
        <authorList>
            <person name="Cao L."/>
            <person name="Yu K."/>
            <person name="Banh C."/>
            <person name="Nguyen V."/>
            <person name="Ritz A."/>
            <person name="Raphael B.J."/>
            <person name="Kawakami Y."/>
            <person name="Kawakami T."/>
            <person name="Salomon A.R."/>
        </authorList>
    </citation>
    <scope>IDENTIFICATION BY MASS SPECTROMETRY [LARGE SCALE ANALYSIS]</scope>
</reference>
<evidence type="ECO:0007829" key="28">
    <source>
        <dbReference type="PubMed" id="21183079"/>
    </source>
</evidence>
<feature type="domain" description="Bromo" evidence="16">
    <location>
        <begin position="400"/>
        <end position="470"/>
    </location>
</feature>
<dbReference type="GO" id="GO:0003677">
    <property type="term" value="F:DNA binding"/>
    <property type="evidence" value="ECO:0007669"/>
    <property type="project" value="UniProtKB-UniRule"/>
</dbReference>
<evidence type="ECO:0000256" key="3">
    <source>
        <dbReference type="ARBA" id="ARBA00022853"/>
    </source>
</evidence>
<dbReference type="CDD" id="cd05520">
    <property type="entry name" value="Bromo_polybromo_III"/>
    <property type="match status" value="1"/>
</dbReference>
<dbReference type="jPOST" id="F8VQD1"/>
<dbReference type="UCSC" id="uc007swn.1">
    <property type="organism name" value="mouse"/>
</dbReference>
<dbReference type="GO" id="GO:0016586">
    <property type="term" value="C:RSC-type complex"/>
    <property type="evidence" value="ECO:0007669"/>
    <property type="project" value="InterPro"/>
</dbReference>
<dbReference type="PROSITE" id="PS50014">
    <property type="entry name" value="BROMODOMAIN_2"/>
    <property type="match status" value="6"/>
</dbReference>
<name>F8VQD1_MOUSE</name>
<dbReference type="PROSITE" id="PS50118">
    <property type="entry name" value="HMG_BOX_2"/>
    <property type="match status" value="1"/>
</dbReference>
<evidence type="ECO:0000256" key="1">
    <source>
        <dbReference type="ARBA" id="ARBA00004123"/>
    </source>
</evidence>
<dbReference type="FunFam" id="1.20.920.10:FF:000011">
    <property type="entry name" value="Protein polybromo-1 isoform 1"/>
    <property type="match status" value="1"/>
</dbReference>
<comment type="function">
    <text evidence="9">Involved in transcriptional activation and repression of select genes by chromatin remodeling (alteration of DNA-nucleosome topology). Required for the stability of the SWI/SNF chromatin remodeling complex SWI/SNF-B (PBAF). Acts as a negative regulator of cell proliferation.</text>
</comment>
<dbReference type="Proteomes" id="UP000000589">
    <property type="component" value="Chromosome 14"/>
</dbReference>
<reference evidence="19" key="9">
    <citation type="submission" date="2025-08" db="UniProtKB">
        <authorList>
            <consortium name="Ensembl"/>
        </authorList>
    </citation>
    <scope>IDENTIFICATION</scope>
    <source>
        <strain evidence="19">C57BL/6J</strain>
    </source>
</reference>
<proteinExistence type="evidence at protein level"/>
<evidence type="ECO:0000256" key="14">
    <source>
        <dbReference type="PROSITE-ProRule" id="PRU00267"/>
    </source>
</evidence>
<evidence type="ECO:0000256" key="7">
    <source>
        <dbReference type="ARBA" id="ARBA00023163"/>
    </source>
</evidence>
<dbReference type="CDD" id="cd21984">
    <property type="entry name" value="HMG-box_PB1"/>
    <property type="match status" value="1"/>
</dbReference>
<dbReference type="CTD" id="55193"/>
<dbReference type="GO" id="GO:0003682">
    <property type="term" value="F:chromatin binding"/>
    <property type="evidence" value="ECO:0007669"/>
    <property type="project" value="InterPro"/>
</dbReference>
<dbReference type="GeneID" id="66923"/>
<dbReference type="InterPro" id="IPR001487">
    <property type="entry name" value="Bromodomain"/>
</dbReference>
<feature type="region of interest" description="Disordered" evidence="15">
    <location>
        <begin position="487"/>
        <end position="522"/>
    </location>
</feature>
<keyword evidence="3" id="KW-0156">Chromatin regulator</keyword>
<dbReference type="SMART" id="SM00398">
    <property type="entry name" value="HMG"/>
    <property type="match status" value="1"/>
</dbReference>
<evidence type="ECO:0000256" key="13">
    <source>
        <dbReference type="PROSITE-ProRule" id="PRU00035"/>
    </source>
</evidence>
<dbReference type="AGR" id="MGI:1923998"/>
<dbReference type="CDD" id="cd04717">
    <property type="entry name" value="BAH_polybromo"/>
    <property type="match status" value="2"/>
</dbReference>
<evidence type="ECO:0000259" key="18">
    <source>
        <dbReference type="PROSITE" id="PS51038"/>
    </source>
</evidence>
<feature type="region of interest" description="Disordered" evidence="15">
    <location>
        <begin position="1"/>
        <end position="39"/>
    </location>
</feature>
<dbReference type="CDD" id="cd05515">
    <property type="entry name" value="Bromo_polybromo_V"/>
    <property type="match status" value="1"/>
</dbReference>
<feature type="domain" description="BAH" evidence="18">
    <location>
        <begin position="971"/>
        <end position="1089"/>
    </location>
</feature>
<dbReference type="ProteomicsDB" id="312198"/>
<evidence type="ECO:0007829" key="22">
    <source>
        <dbReference type="PeptideAtlas" id="F8VQD1"/>
    </source>
</evidence>
<protein>
    <recommendedName>
        <fullName evidence="11">Protein polybromo-1</fullName>
    </recommendedName>
    <alternativeName>
        <fullName evidence="12">BRG1-associated factor 180</fullName>
    </alternativeName>
</protein>
<dbReference type="SMART" id="SM00439">
    <property type="entry name" value="BAH"/>
    <property type="match status" value="2"/>
</dbReference>
<keyword evidence="22 23" id="KW-1267">Proteomics identification</keyword>
<feature type="domain" description="HMG box" evidence="17">
    <location>
        <begin position="1394"/>
        <end position="1462"/>
    </location>
</feature>
<feature type="compositionally biased region" description="Basic and acidic residues" evidence="15">
    <location>
        <begin position="916"/>
        <end position="948"/>
    </location>
</feature>
<organism evidence="19 21">
    <name type="scientific">Mus musculus</name>
    <name type="common">Mouse</name>
    <dbReference type="NCBI Taxonomy" id="10090"/>
    <lineage>
        <taxon>Eukaryota</taxon>
        <taxon>Metazoa</taxon>
        <taxon>Chordata</taxon>
        <taxon>Craniata</taxon>
        <taxon>Vertebrata</taxon>
        <taxon>Euteleostomi</taxon>
        <taxon>Mammalia</taxon>
        <taxon>Eutheria</taxon>
        <taxon>Euarchontoglires</taxon>
        <taxon>Glires</taxon>
        <taxon>Rodentia</taxon>
        <taxon>Myomorpha</taxon>
        <taxon>Muroidea</taxon>
        <taxon>Muridae</taxon>
        <taxon>Murinae</taxon>
        <taxon>Mus</taxon>
        <taxon>Mus</taxon>
    </lineage>
</organism>
<dbReference type="InterPro" id="IPR037382">
    <property type="entry name" value="Rsc/polybromo"/>
</dbReference>
<keyword evidence="7" id="KW-0804">Transcription</keyword>
<dbReference type="SUPFAM" id="SSF47370">
    <property type="entry name" value="Bromodomain"/>
    <property type="match status" value="6"/>
</dbReference>
<dbReference type="CDD" id="cd05524">
    <property type="entry name" value="Bromo_polybromo_I"/>
    <property type="match status" value="1"/>
</dbReference>
<dbReference type="Gene3D" id="2.30.30.490">
    <property type="match status" value="2"/>
</dbReference>
<feature type="compositionally biased region" description="Acidic residues" evidence="15">
    <location>
        <begin position="157"/>
        <end position="167"/>
    </location>
</feature>
<dbReference type="VEuPathDB" id="HostDB:ENSMUSG00000042323"/>
<reference evidence="28" key="6">
    <citation type="journal article" date="2010" name="Cell">
        <title>A tissue-specific atlas of mouse protein phosphorylation and expression.</title>
        <authorList>
            <person name="Huttlin E.L."/>
            <person name="Jedrychowski M.P."/>
            <person name="Elias J.E."/>
            <person name="Goswami T."/>
            <person name="Rad R."/>
            <person name="Beausoleil S.A."/>
            <person name="Villen J."/>
            <person name="Haas W."/>
            <person name="Sowa M.E."/>
            <person name="Gygi S.P."/>
        </authorList>
    </citation>
    <scope>IDENTIFICATION BY MASS SPECTROMETRY [LARGE SCALE ANALYSIS]</scope>
</reference>
<dbReference type="PANTHER" id="PTHR16062">
    <property type="entry name" value="SWI/SNF-RELATED"/>
    <property type="match status" value="1"/>
</dbReference>
<evidence type="ECO:0000256" key="5">
    <source>
        <dbReference type="ARBA" id="ARBA00023117"/>
    </source>
</evidence>
<feature type="region of interest" description="Disordered" evidence="15">
    <location>
        <begin position="1446"/>
        <end position="1475"/>
    </location>
</feature>
<keyword evidence="5 13" id="KW-0103">Bromodomain</keyword>
<dbReference type="OrthoDB" id="10009055at2759"/>
<accession>F8VQD1</accession>
<evidence type="ECO:0000313" key="19">
    <source>
        <dbReference type="Ensembl" id="ENSMUSP00000107727.4"/>
    </source>
</evidence>
<evidence type="ECO:0000313" key="20">
    <source>
        <dbReference type="MGI" id="MGI:1923998"/>
    </source>
</evidence>
<evidence type="ECO:0000256" key="10">
    <source>
        <dbReference type="ARBA" id="ARBA00066109"/>
    </source>
</evidence>
<feature type="domain" description="Bromo" evidence="16">
    <location>
        <begin position="200"/>
        <end position="270"/>
    </location>
</feature>
<dbReference type="CDD" id="cd05517">
    <property type="entry name" value="Bromo_polybromo_II"/>
    <property type="match status" value="1"/>
</dbReference>
<reference evidence="26" key="4">
    <citation type="journal article" date="2009" name="Mol. Cell. Proteomics">
        <title>Large scale localization of protein phosphorylation by use of electron capture dissociation mass spectrometry.</title>
        <authorList>
            <person name="Sweet S.M."/>
            <person name="Bailey C.M."/>
            <person name="Cunningham D.L."/>
            <person name="Heath J.K."/>
            <person name="Cooper H.J."/>
        </authorList>
    </citation>
    <scope>IDENTIFICATION BY MASS SPECTROMETRY [LARGE SCALE ANALYSIS]</scope>
</reference>
<dbReference type="InterPro" id="IPR009071">
    <property type="entry name" value="HMG_box_dom"/>
</dbReference>
<comment type="subcellular location">
    <subcellularLocation>
        <location evidence="1">Nucleus</location>
    </subcellularLocation>
</comment>
<keyword evidence="8 14" id="KW-0539">Nucleus</keyword>
<dbReference type="iPTMnet" id="F8VQD1"/>
<keyword evidence="4" id="KW-0805">Transcription regulation</keyword>
<dbReference type="FunFam" id="2.30.30.490:FF:000002">
    <property type="entry name" value="protein polybromo-1 isoform X3"/>
    <property type="match status" value="1"/>
</dbReference>
<reference evidence="27" key="3">
    <citation type="journal article" date="2009" name="Immunity">
        <title>The phagosomal proteome in interferon-gamma-activated macrophages.</title>
        <authorList>
            <person name="Trost M."/>
            <person name="English L."/>
            <person name="Lemieux S."/>
            <person name="Courcelles M."/>
            <person name="Desjardins M."/>
            <person name="Thibault P."/>
        </authorList>
    </citation>
    <scope>IDENTIFICATION BY MASS SPECTROMETRY [LARGE SCALE ANALYSIS]</scope>
</reference>
<dbReference type="FunFam" id="1.20.920.10:FF:000009">
    <property type="entry name" value="Protein polybromo-1 isoform 1"/>
    <property type="match status" value="1"/>
</dbReference>
<dbReference type="Bgee" id="ENSMUSG00000042323">
    <property type="expression patterns" value="Expressed in rostral migratory stream and 264 other cell types or tissues"/>
</dbReference>
<evidence type="ECO:0007829" key="25">
    <source>
        <dbReference type="PubMed" id="17947660"/>
    </source>
</evidence>
<feature type="compositionally biased region" description="Polar residues" evidence="15">
    <location>
        <begin position="499"/>
        <end position="508"/>
    </location>
</feature>
<evidence type="ECO:0000256" key="4">
    <source>
        <dbReference type="ARBA" id="ARBA00023015"/>
    </source>
</evidence>